<evidence type="ECO:0000313" key="3">
    <source>
        <dbReference type="Proteomes" id="UP000193435"/>
    </source>
</evidence>
<dbReference type="STRING" id="1073423.SAMN04488700_1365"/>
<keyword evidence="3" id="KW-1185">Reference proteome</keyword>
<dbReference type="GO" id="GO:0016829">
    <property type="term" value="F:lyase activity"/>
    <property type="evidence" value="ECO:0007669"/>
    <property type="project" value="UniProtKB-KW"/>
</dbReference>
<dbReference type="SMART" id="SM00710">
    <property type="entry name" value="PbH1"/>
    <property type="match status" value="5"/>
</dbReference>
<dbReference type="Pfam" id="PF12708">
    <property type="entry name" value="Pect-lyase_RHGA_epim"/>
    <property type="match status" value="1"/>
</dbReference>
<dbReference type="RefSeq" id="WP_085559533.1">
    <property type="nucleotide sequence ID" value="NZ_FOAH01000007.1"/>
</dbReference>
<accession>A0A1X7N4J9</accession>
<dbReference type="InterPro" id="IPR011050">
    <property type="entry name" value="Pectin_lyase_fold/virulence"/>
</dbReference>
<proteinExistence type="predicted"/>
<dbReference type="Proteomes" id="UP000193435">
    <property type="component" value="Unassembled WGS sequence"/>
</dbReference>
<dbReference type="AlphaFoldDB" id="A0A1X7N4J9"/>
<dbReference type="InterPro" id="IPR012334">
    <property type="entry name" value="Pectin_lyas_fold"/>
</dbReference>
<evidence type="ECO:0000259" key="1">
    <source>
        <dbReference type="Pfam" id="PF12708"/>
    </source>
</evidence>
<dbReference type="InterPro" id="IPR024535">
    <property type="entry name" value="RHGA/B-epi-like_pectate_lyase"/>
</dbReference>
<keyword evidence="2" id="KW-0456">Lyase</keyword>
<evidence type="ECO:0000313" key="2">
    <source>
        <dbReference type="EMBL" id="SMH32264.1"/>
    </source>
</evidence>
<feature type="domain" description="Rhamnogalacturonase A/B/Epimerase-like pectate lyase" evidence="1">
    <location>
        <begin position="100"/>
        <end position="332"/>
    </location>
</feature>
<protein>
    <submittedName>
        <fullName evidence="2">Pectate lyase superfamily protein</fullName>
    </submittedName>
</protein>
<name>A0A1X7N4J9_9LACT</name>
<dbReference type="SUPFAM" id="SSF51126">
    <property type="entry name" value="Pectin lyase-like"/>
    <property type="match status" value="1"/>
</dbReference>
<dbReference type="InterPro" id="IPR006626">
    <property type="entry name" value="PbH1"/>
</dbReference>
<dbReference type="Gene3D" id="2.160.20.10">
    <property type="entry name" value="Single-stranded right-handed beta-helix, Pectin lyase-like"/>
    <property type="match status" value="1"/>
</dbReference>
<organism evidence="2 3">
    <name type="scientific">Carnobacterium iners</name>
    <dbReference type="NCBI Taxonomy" id="1073423"/>
    <lineage>
        <taxon>Bacteria</taxon>
        <taxon>Bacillati</taxon>
        <taxon>Bacillota</taxon>
        <taxon>Bacilli</taxon>
        <taxon>Lactobacillales</taxon>
        <taxon>Carnobacteriaceae</taxon>
        <taxon>Carnobacterium</taxon>
    </lineage>
</organism>
<gene>
    <name evidence="2" type="ORF">SAMN04488700_1365</name>
</gene>
<dbReference type="OrthoDB" id="2501352at2"/>
<dbReference type="EMBL" id="FXBJ01000002">
    <property type="protein sequence ID" value="SMH32264.1"/>
    <property type="molecule type" value="Genomic_DNA"/>
</dbReference>
<reference evidence="2 3" key="1">
    <citation type="submission" date="2017-04" db="EMBL/GenBank/DDBJ databases">
        <authorList>
            <person name="Afonso C.L."/>
            <person name="Miller P.J."/>
            <person name="Scott M.A."/>
            <person name="Spackman E."/>
            <person name="Goraichik I."/>
            <person name="Dimitrov K.M."/>
            <person name="Suarez D.L."/>
            <person name="Swayne D.E."/>
        </authorList>
    </citation>
    <scope>NUCLEOTIDE SEQUENCE [LARGE SCALE GENOMIC DNA]</scope>
    <source>
        <strain evidence="2 3">LMG26642</strain>
    </source>
</reference>
<sequence>MYQSTAIQELLTKTFPDYNKKAAKQEAINETDKQFTLLSGLVEPEEIKKDWLIDSFLTKRKTDFTTSRAVSLANEWDVSPEWKGQLDQAMVRLSNRTRVVSVIDYGAVGDGITDCTQAFEKAVSSGFRCVVIPPGKYCVDGIKLPSYIELIGSGTEQTHLILSGSAPKRAKLLTNRHYLKGNSHIRIEGLTLDWNHKRISGSQRTASGGTSSSGLTLAHVRFALVRNVTVKNPGLHGVDVTSAFYSYLGDGKRSRLGSQYVWVDQVESFGFGDDGITTHHSDDILISNCFLHHPSGRAHKKGFSNSNGIEIDDGSQHVTLVNNLSAYCFGGIEIKAHKTSSAATDTQIIGHFSYCDNRSYNFRHIGHHLSTDEASFSAFGIRGTFLASYFPQEISLYANSTKRALVISAYQKVAINHFFAKAQSNLPIDSRNRAISIQYRASEVMIKNIRLKNYPEINQAIRVSASTSHVQVAHK</sequence>